<dbReference type="EMBL" id="BAAAKJ010000547">
    <property type="protein sequence ID" value="GAA1416209.1"/>
    <property type="molecule type" value="Genomic_DNA"/>
</dbReference>
<reference evidence="3" key="1">
    <citation type="journal article" date="2019" name="Int. J. Syst. Evol. Microbiol.">
        <title>The Global Catalogue of Microorganisms (GCM) 10K type strain sequencing project: providing services to taxonomists for standard genome sequencing and annotation.</title>
        <authorList>
            <consortium name="The Broad Institute Genomics Platform"/>
            <consortium name="The Broad Institute Genome Sequencing Center for Infectious Disease"/>
            <person name="Wu L."/>
            <person name="Ma J."/>
        </authorList>
    </citation>
    <scope>NUCLEOTIDE SEQUENCE [LARGE SCALE GENOMIC DNA]</scope>
    <source>
        <strain evidence="3">JCM 12393</strain>
    </source>
</reference>
<evidence type="ECO:0000313" key="2">
    <source>
        <dbReference type="EMBL" id="GAA1416209.1"/>
    </source>
</evidence>
<organism evidence="2 3">
    <name type="scientific">Kitasatospora putterlickiae</name>
    <dbReference type="NCBI Taxonomy" id="221725"/>
    <lineage>
        <taxon>Bacteria</taxon>
        <taxon>Bacillati</taxon>
        <taxon>Actinomycetota</taxon>
        <taxon>Actinomycetes</taxon>
        <taxon>Kitasatosporales</taxon>
        <taxon>Streptomycetaceae</taxon>
        <taxon>Kitasatospora</taxon>
    </lineage>
</organism>
<name>A0ABP4JC84_9ACTN</name>
<proteinExistence type="predicted"/>
<protein>
    <submittedName>
        <fullName evidence="2">Protein phosphatase 2C domain-containing protein</fullName>
    </submittedName>
</protein>
<dbReference type="InterPro" id="IPR001932">
    <property type="entry name" value="PPM-type_phosphatase-like_dom"/>
</dbReference>
<dbReference type="Proteomes" id="UP001499863">
    <property type="component" value="Unassembled WGS sequence"/>
</dbReference>
<gene>
    <name evidence="2" type="ORF">GCM10009639_70460</name>
</gene>
<evidence type="ECO:0000313" key="3">
    <source>
        <dbReference type="Proteomes" id="UP001499863"/>
    </source>
</evidence>
<dbReference type="RefSeq" id="WP_344345860.1">
    <property type="nucleotide sequence ID" value="NZ_BAAAKJ010000547.1"/>
</dbReference>
<evidence type="ECO:0000259" key="1">
    <source>
        <dbReference type="Pfam" id="PF13672"/>
    </source>
</evidence>
<keyword evidence="3" id="KW-1185">Reference proteome</keyword>
<accession>A0ABP4JC84</accession>
<comment type="caution">
    <text evidence="2">The sequence shown here is derived from an EMBL/GenBank/DDBJ whole genome shotgun (WGS) entry which is preliminary data.</text>
</comment>
<dbReference type="Pfam" id="PF13672">
    <property type="entry name" value="PP2C_2"/>
    <property type="match status" value="1"/>
</dbReference>
<feature type="domain" description="PPM-type phosphatase" evidence="1">
    <location>
        <begin position="13"/>
        <end position="214"/>
    </location>
</feature>
<sequence length="278" mass="29194">MLTALRASVASQARPGARNEDFALAADDVAVLLDGAGLPAALDTGCVHGVPWFVRTLGTALHRRAVDRRTGLRECLAAAIRQTARTHAATCDLGSPFTPSATVTVARAAADRLEWVVLADSTLALRLATGVRTVADHRVSEVTTAQHRAMAGELASLSPGERAIASARAQRPTMNTATGYWAAAADPEAAREALVGAVPLGEVRAAALLSDGAARAADDFGVLSWTGLLTGLERHGPRHLIARTRELELTDPECRRWPRAKCHDDATAVLLVPRSTAG</sequence>